<evidence type="ECO:0000259" key="14">
    <source>
        <dbReference type="PROSITE" id="PS51194"/>
    </source>
</evidence>
<dbReference type="PANTHER" id="PTHR30580">
    <property type="entry name" value="PRIMOSOMAL PROTEIN N"/>
    <property type="match status" value="1"/>
</dbReference>
<evidence type="ECO:0000256" key="7">
    <source>
        <dbReference type="ARBA" id="ARBA00022833"/>
    </source>
</evidence>
<evidence type="ECO:0000256" key="11">
    <source>
        <dbReference type="ARBA" id="ARBA00048988"/>
    </source>
</evidence>
<feature type="binding site" evidence="12">
    <location>
        <position position="489"/>
    </location>
    <ligand>
        <name>Zn(2+)</name>
        <dbReference type="ChEBI" id="CHEBI:29105"/>
        <label>2</label>
    </ligand>
</feature>
<keyword evidence="8 12" id="KW-0067">ATP-binding</keyword>
<dbReference type="HAMAP" id="MF_00983">
    <property type="entry name" value="PriA"/>
    <property type="match status" value="1"/>
</dbReference>
<accession>A0A975AHL5</accession>
<dbReference type="InterPro" id="IPR042115">
    <property type="entry name" value="PriA_3primeBD_sf"/>
</dbReference>
<comment type="catalytic activity">
    <reaction evidence="11 12">
        <text>ATP + H2O = ADP + phosphate + H(+)</text>
        <dbReference type="Rhea" id="RHEA:13065"/>
        <dbReference type="ChEBI" id="CHEBI:15377"/>
        <dbReference type="ChEBI" id="CHEBI:15378"/>
        <dbReference type="ChEBI" id="CHEBI:30616"/>
        <dbReference type="ChEBI" id="CHEBI:43474"/>
        <dbReference type="ChEBI" id="CHEBI:456216"/>
        <dbReference type="EC" id="5.6.2.4"/>
    </reaction>
</comment>
<dbReference type="GO" id="GO:0006302">
    <property type="term" value="P:double-strand break repair"/>
    <property type="evidence" value="ECO:0007669"/>
    <property type="project" value="InterPro"/>
</dbReference>
<dbReference type="PROSITE" id="PS51192">
    <property type="entry name" value="HELICASE_ATP_BIND_1"/>
    <property type="match status" value="1"/>
</dbReference>
<keyword evidence="6 12" id="KW-0347">Helicase</keyword>
<dbReference type="GO" id="GO:0043138">
    <property type="term" value="F:3'-5' DNA helicase activity"/>
    <property type="evidence" value="ECO:0007669"/>
    <property type="project" value="UniProtKB-EC"/>
</dbReference>
<reference evidence="15" key="1">
    <citation type="submission" date="2021-03" db="EMBL/GenBank/DDBJ databases">
        <title>Alkalibacter marinus sp. nov., isolated from tidal flat sediment.</title>
        <authorList>
            <person name="Namirimu T."/>
            <person name="Yang J.-A."/>
            <person name="Yang S.-H."/>
            <person name="Kim Y.-J."/>
            <person name="Kwon K.K."/>
        </authorList>
    </citation>
    <scope>NUCLEOTIDE SEQUENCE</scope>
    <source>
        <strain evidence="15">ES005</strain>
    </source>
</reference>
<protein>
    <recommendedName>
        <fullName evidence="12">Replication restart protein PriA</fullName>
    </recommendedName>
    <alternativeName>
        <fullName evidence="12">ATP-dependent DNA helicase PriA</fullName>
        <ecNumber evidence="12">5.6.2.4</ecNumber>
    </alternativeName>
    <alternativeName>
        <fullName evidence="12">DNA 3'-5' helicase PriA</fullName>
    </alternativeName>
</protein>
<keyword evidence="1 12" id="KW-0639">Primosome</keyword>
<evidence type="ECO:0000256" key="8">
    <source>
        <dbReference type="ARBA" id="ARBA00022840"/>
    </source>
</evidence>
<feature type="binding site" evidence="12">
    <location>
        <position position="459"/>
    </location>
    <ligand>
        <name>Zn(2+)</name>
        <dbReference type="ChEBI" id="CHEBI:29105"/>
        <label>1</label>
    </ligand>
</feature>
<evidence type="ECO:0000259" key="13">
    <source>
        <dbReference type="PROSITE" id="PS51192"/>
    </source>
</evidence>
<feature type="binding site" evidence="12">
    <location>
        <position position="471"/>
    </location>
    <ligand>
        <name>Zn(2+)</name>
        <dbReference type="ChEBI" id="CHEBI:29105"/>
        <label>2</label>
    </ligand>
</feature>
<evidence type="ECO:0000256" key="12">
    <source>
        <dbReference type="HAMAP-Rule" id="MF_00983"/>
    </source>
</evidence>
<dbReference type="Gene3D" id="3.40.1440.60">
    <property type="entry name" value="PriA, 3(prime) DNA-binding domain"/>
    <property type="match status" value="1"/>
</dbReference>
<dbReference type="CDD" id="cd18804">
    <property type="entry name" value="SF2_C_priA"/>
    <property type="match status" value="1"/>
</dbReference>
<dbReference type="GO" id="GO:0008270">
    <property type="term" value="F:zinc ion binding"/>
    <property type="evidence" value="ECO:0007669"/>
    <property type="project" value="UniProtKB-UniRule"/>
</dbReference>
<dbReference type="Pfam" id="PF17764">
    <property type="entry name" value="PriA_3primeBD"/>
    <property type="match status" value="1"/>
</dbReference>
<gene>
    <name evidence="12 15" type="primary">priA</name>
    <name evidence="15" type="ORF">J0B03_01260</name>
</gene>
<comment type="subunit">
    <text evidence="12">Component of the replication restart primosome.</text>
</comment>
<keyword evidence="10 12" id="KW-0413">Isomerase</keyword>
<evidence type="ECO:0000256" key="2">
    <source>
        <dbReference type="ARBA" id="ARBA00022705"/>
    </source>
</evidence>
<keyword evidence="9 12" id="KW-0238">DNA-binding</keyword>
<evidence type="ECO:0000256" key="10">
    <source>
        <dbReference type="ARBA" id="ARBA00023235"/>
    </source>
</evidence>
<dbReference type="InterPro" id="IPR014001">
    <property type="entry name" value="Helicase_ATP-bd"/>
</dbReference>
<dbReference type="InterPro" id="IPR001650">
    <property type="entry name" value="Helicase_C-like"/>
</dbReference>
<evidence type="ECO:0000256" key="6">
    <source>
        <dbReference type="ARBA" id="ARBA00022806"/>
    </source>
</evidence>
<dbReference type="SMART" id="SM00490">
    <property type="entry name" value="HELICc"/>
    <property type="match status" value="1"/>
</dbReference>
<feature type="binding site" evidence="12">
    <location>
        <position position="468"/>
    </location>
    <ligand>
        <name>Zn(2+)</name>
        <dbReference type="ChEBI" id="CHEBI:29105"/>
        <label>2</label>
    </ligand>
</feature>
<dbReference type="GO" id="GO:0006269">
    <property type="term" value="P:DNA replication, synthesis of primer"/>
    <property type="evidence" value="ECO:0007669"/>
    <property type="project" value="UniProtKB-KW"/>
</dbReference>
<sequence length="757" mass="86625">MKIAQVYINQLNIHLDRLFDYLVPKHLESQVIPGSRVVVPFGFGNKSIDALVWDLKSPPSDSSKLKSILGVVEHFPVLDHQQLKTCRFLQQVHHSLFMDVANAFYPGPIQIRKHKDSNGVLRYYVGQKDRESWLWKISQRNPNQTLEQLLSTVRSNATVQREILTLLWESPIEEAVLTARFRGVKKTLESLRSAGFLEKHRMKSMELEDPGPLEVQGAPRLTEAQQQILEDFEKGFQQTHLIHGVTGSGKTEVYLHMMEAALKKDKTCLYLVPEISLTPQTIHRVKARFGQEIAVIHSRISDGERLEQYKKIATKEIRIIVGARSAILSPFQDLGLIVIDEEHENTYKSSNRPRFDTVSLAQEIARLHGAKVVLGSATPSIGTYYLAKNGQYGFHRLPDRMNGQDMPASLVVDMRVELQSGNRSFLSRTLYASMREALKRKEQIILFLNKRGYFSYVFCRDCGYVVKCKQCDVTMTYHGEDNRLECHYCKATAPVQHQCPACGSRKMKYSGTGTERMQNMLQKYFPHATVLRMDTDSMKKKDAIADAVEDFTLGKADILLGTQMVTKGFDFENVTLVGVLLADLTLNFPDYRSSERTFQLITQVAGRAGRGNKKGNVVIQTYEPDHYAITHAQQHDYEGFYEKEVAYRKMNRYPPFSTLMYIGFSGNDEKEVAKECSEYHRLLSAEVTKTDPSLVFEAYPPSKSNIVRVNNKYRYYILIKTEHVDAFQEAIHHVQRSKETKQFKSTIFVDVNPNFIF</sequence>
<feature type="binding site" evidence="12">
    <location>
        <position position="502"/>
    </location>
    <ligand>
        <name>Zn(2+)</name>
        <dbReference type="ChEBI" id="CHEBI:29105"/>
        <label>1</label>
    </ligand>
</feature>
<dbReference type="CDD" id="cd17929">
    <property type="entry name" value="DEXHc_priA"/>
    <property type="match status" value="1"/>
</dbReference>
<dbReference type="EC" id="5.6.2.4" evidence="12"/>
<keyword evidence="2 12" id="KW-0235">DNA replication</keyword>
<comment type="function">
    <text evidence="12">Initiates the restart of stalled replication forks, which reloads the replicative helicase on sites other than the origin of replication. Recognizes and binds to abandoned replication forks and remodels them to uncover a helicase loading site. Promotes assembly of the primosome at these replication forks.</text>
</comment>
<keyword evidence="5 12" id="KW-0378">Hydrolase</keyword>
<organism evidence="15 16">
    <name type="scientific">Alkalibacter rhizosphaerae</name>
    <dbReference type="NCBI Taxonomy" id="2815577"/>
    <lineage>
        <taxon>Bacteria</taxon>
        <taxon>Bacillati</taxon>
        <taxon>Bacillota</taxon>
        <taxon>Clostridia</taxon>
        <taxon>Eubacteriales</taxon>
        <taxon>Eubacteriaceae</taxon>
        <taxon>Alkalibacter</taxon>
    </lineage>
</organism>
<dbReference type="PANTHER" id="PTHR30580:SF0">
    <property type="entry name" value="PRIMOSOMAL PROTEIN N"/>
    <property type="match status" value="1"/>
</dbReference>
<dbReference type="GO" id="GO:0006270">
    <property type="term" value="P:DNA replication initiation"/>
    <property type="evidence" value="ECO:0007669"/>
    <property type="project" value="TreeGrafter"/>
</dbReference>
<name>A0A975AHL5_9FIRM</name>
<keyword evidence="16" id="KW-1185">Reference proteome</keyword>
<comment type="catalytic activity">
    <reaction evidence="12">
        <text>Couples ATP hydrolysis with the unwinding of duplex DNA by translocating in the 3'-5' direction.</text>
        <dbReference type="EC" id="5.6.2.4"/>
    </reaction>
</comment>
<dbReference type="Pfam" id="PF00270">
    <property type="entry name" value="DEAD"/>
    <property type="match status" value="1"/>
</dbReference>
<feature type="binding site" evidence="12">
    <location>
        <position position="499"/>
    </location>
    <ligand>
        <name>Zn(2+)</name>
        <dbReference type="ChEBI" id="CHEBI:29105"/>
        <label>1</label>
    </ligand>
</feature>
<evidence type="ECO:0000313" key="15">
    <source>
        <dbReference type="EMBL" id="QSX08749.1"/>
    </source>
</evidence>
<dbReference type="GO" id="GO:0006310">
    <property type="term" value="P:DNA recombination"/>
    <property type="evidence" value="ECO:0007669"/>
    <property type="project" value="InterPro"/>
</dbReference>
<dbReference type="Gene3D" id="3.40.50.300">
    <property type="entry name" value="P-loop containing nucleotide triphosphate hydrolases"/>
    <property type="match status" value="2"/>
</dbReference>
<dbReference type="AlphaFoldDB" id="A0A975AHL5"/>
<feature type="domain" description="Helicase ATP-binding" evidence="13">
    <location>
        <begin position="231"/>
        <end position="397"/>
    </location>
</feature>
<dbReference type="Proteomes" id="UP000663499">
    <property type="component" value="Chromosome"/>
</dbReference>
<dbReference type="InterPro" id="IPR041222">
    <property type="entry name" value="PriA_3primeBD"/>
</dbReference>
<evidence type="ECO:0000256" key="5">
    <source>
        <dbReference type="ARBA" id="ARBA00022801"/>
    </source>
</evidence>
<comment type="cofactor">
    <cofactor evidence="12">
        <name>Zn(2+)</name>
        <dbReference type="ChEBI" id="CHEBI:29105"/>
    </cofactor>
    <text evidence="12">Binds 2 zinc ions per subunit.</text>
</comment>
<dbReference type="SUPFAM" id="SSF52540">
    <property type="entry name" value="P-loop containing nucleoside triphosphate hydrolases"/>
    <property type="match status" value="1"/>
</dbReference>
<keyword evidence="4 12" id="KW-0547">Nucleotide-binding</keyword>
<dbReference type="NCBIfam" id="TIGR00595">
    <property type="entry name" value="priA"/>
    <property type="match status" value="1"/>
</dbReference>
<dbReference type="PROSITE" id="PS51194">
    <property type="entry name" value="HELICASE_CTER"/>
    <property type="match status" value="1"/>
</dbReference>
<feature type="binding site" evidence="12">
    <location>
        <position position="462"/>
    </location>
    <ligand>
        <name>Zn(2+)</name>
        <dbReference type="ChEBI" id="CHEBI:29105"/>
        <label>1</label>
    </ligand>
</feature>
<dbReference type="GO" id="GO:0016787">
    <property type="term" value="F:hydrolase activity"/>
    <property type="evidence" value="ECO:0007669"/>
    <property type="project" value="UniProtKB-KW"/>
</dbReference>
<proteinExistence type="inferred from homology"/>
<evidence type="ECO:0000256" key="9">
    <source>
        <dbReference type="ARBA" id="ARBA00023125"/>
    </source>
</evidence>
<dbReference type="GO" id="GO:1990077">
    <property type="term" value="C:primosome complex"/>
    <property type="evidence" value="ECO:0007669"/>
    <property type="project" value="UniProtKB-UniRule"/>
</dbReference>
<dbReference type="InterPro" id="IPR011545">
    <property type="entry name" value="DEAD/DEAH_box_helicase_dom"/>
</dbReference>
<dbReference type="KEGG" id="alka:J0B03_01260"/>
<dbReference type="Pfam" id="PF18319">
    <property type="entry name" value="Zn_ribbon_PriA"/>
    <property type="match status" value="1"/>
</dbReference>
<evidence type="ECO:0000313" key="16">
    <source>
        <dbReference type="Proteomes" id="UP000663499"/>
    </source>
</evidence>
<dbReference type="Pfam" id="PF18074">
    <property type="entry name" value="PriA_C"/>
    <property type="match status" value="1"/>
</dbReference>
<dbReference type="SMART" id="SM00487">
    <property type="entry name" value="DEXDc"/>
    <property type="match status" value="1"/>
</dbReference>
<feature type="domain" description="Helicase C-terminal" evidence="14">
    <location>
        <begin position="494"/>
        <end position="651"/>
    </location>
</feature>
<comment type="similarity">
    <text evidence="12">Belongs to the helicase family. PriA subfamily.</text>
</comment>
<dbReference type="InterPro" id="IPR027417">
    <property type="entry name" value="P-loop_NTPase"/>
</dbReference>
<feature type="binding site" evidence="12">
    <location>
        <position position="486"/>
    </location>
    <ligand>
        <name>Zn(2+)</name>
        <dbReference type="ChEBI" id="CHEBI:29105"/>
        <label>2</label>
    </ligand>
</feature>
<dbReference type="GO" id="GO:0005524">
    <property type="term" value="F:ATP binding"/>
    <property type="evidence" value="ECO:0007669"/>
    <property type="project" value="UniProtKB-UniRule"/>
</dbReference>
<evidence type="ECO:0000256" key="1">
    <source>
        <dbReference type="ARBA" id="ARBA00022515"/>
    </source>
</evidence>
<dbReference type="GO" id="GO:0003677">
    <property type="term" value="F:DNA binding"/>
    <property type="evidence" value="ECO:0007669"/>
    <property type="project" value="UniProtKB-UniRule"/>
</dbReference>
<evidence type="ECO:0000256" key="4">
    <source>
        <dbReference type="ARBA" id="ARBA00022741"/>
    </source>
</evidence>
<evidence type="ECO:0000256" key="3">
    <source>
        <dbReference type="ARBA" id="ARBA00022723"/>
    </source>
</evidence>
<dbReference type="InterPro" id="IPR041236">
    <property type="entry name" value="PriA_C"/>
</dbReference>
<dbReference type="InterPro" id="IPR040498">
    <property type="entry name" value="PriA_CRR"/>
</dbReference>
<keyword evidence="7 12" id="KW-0862">Zinc</keyword>
<dbReference type="Pfam" id="PF00271">
    <property type="entry name" value="Helicase_C"/>
    <property type="match status" value="1"/>
</dbReference>
<keyword evidence="3 12" id="KW-0479">Metal-binding</keyword>
<dbReference type="EMBL" id="CP071444">
    <property type="protein sequence ID" value="QSX08749.1"/>
    <property type="molecule type" value="Genomic_DNA"/>
</dbReference>
<dbReference type="FunFam" id="3.40.50.300:FF:000489">
    <property type="entry name" value="Primosome assembly protein PriA"/>
    <property type="match status" value="1"/>
</dbReference>
<dbReference type="InterPro" id="IPR005259">
    <property type="entry name" value="PriA"/>
</dbReference>
<dbReference type="RefSeq" id="WP_207300090.1">
    <property type="nucleotide sequence ID" value="NZ_CP071444.1"/>
</dbReference>